<dbReference type="PANTHER" id="PTHR23022">
    <property type="entry name" value="TRANSPOSABLE ELEMENT-RELATED"/>
    <property type="match status" value="1"/>
</dbReference>
<reference evidence="3" key="1">
    <citation type="journal article" date="2020" name="Cell">
        <title>Large-Scale Comparative Analyses of Tick Genomes Elucidate Their Genetic Diversity and Vector Capacities.</title>
        <authorList>
            <consortium name="Tick Genome and Microbiome Consortium (TIGMIC)"/>
            <person name="Jia N."/>
            <person name="Wang J."/>
            <person name="Shi W."/>
            <person name="Du L."/>
            <person name="Sun Y."/>
            <person name="Zhan W."/>
            <person name="Jiang J.F."/>
            <person name="Wang Q."/>
            <person name="Zhang B."/>
            <person name="Ji P."/>
            <person name="Bell-Sakyi L."/>
            <person name="Cui X.M."/>
            <person name="Yuan T.T."/>
            <person name="Jiang B.G."/>
            <person name="Yang W.F."/>
            <person name="Lam T.T."/>
            <person name="Chang Q.C."/>
            <person name="Ding S.J."/>
            <person name="Wang X.J."/>
            <person name="Zhu J.G."/>
            <person name="Ruan X.D."/>
            <person name="Zhao L."/>
            <person name="Wei J.T."/>
            <person name="Ye R.Z."/>
            <person name="Que T.C."/>
            <person name="Du C.H."/>
            <person name="Zhou Y.H."/>
            <person name="Cheng J.X."/>
            <person name="Dai P.F."/>
            <person name="Guo W.B."/>
            <person name="Han X.H."/>
            <person name="Huang E.J."/>
            <person name="Li L.F."/>
            <person name="Wei W."/>
            <person name="Gao Y.C."/>
            <person name="Liu J.Z."/>
            <person name="Shao H.Z."/>
            <person name="Wang X."/>
            <person name="Wang C.C."/>
            <person name="Yang T.C."/>
            <person name="Huo Q.B."/>
            <person name="Li W."/>
            <person name="Chen H.Y."/>
            <person name="Chen S.E."/>
            <person name="Zhou L.G."/>
            <person name="Ni X.B."/>
            <person name="Tian J.H."/>
            <person name="Sheng Y."/>
            <person name="Liu T."/>
            <person name="Pan Y.S."/>
            <person name="Xia L.Y."/>
            <person name="Li J."/>
            <person name="Zhao F."/>
            <person name="Cao W.C."/>
        </authorList>
    </citation>
    <scope>NUCLEOTIDE SEQUENCE</scope>
    <source>
        <strain evidence="3">Rsan-2018</strain>
    </source>
</reference>
<dbReference type="EMBL" id="JABSTV010001245">
    <property type="protein sequence ID" value="KAH7984655.1"/>
    <property type="molecule type" value="Genomic_DNA"/>
</dbReference>
<keyword evidence="4" id="KW-1185">Reference proteome</keyword>
<dbReference type="InterPro" id="IPR002492">
    <property type="entry name" value="Transposase_Tc1-like"/>
</dbReference>
<comment type="caution">
    <text evidence="3">The sequence shown here is derived from an EMBL/GenBank/DDBJ whole genome shotgun (WGS) entry which is preliminary data.</text>
</comment>
<reference evidence="3" key="2">
    <citation type="submission" date="2021-09" db="EMBL/GenBank/DDBJ databases">
        <authorList>
            <person name="Jia N."/>
            <person name="Wang J."/>
            <person name="Shi W."/>
            <person name="Du L."/>
            <person name="Sun Y."/>
            <person name="Zhan W."/>
            <person name="Jiang J."/>
            <person name="Wang Q."/>
            <person name="Zhang B."/>
            <person name="Ji P."/>
            <person name="Sakyi L.B."/>
            <person name="Cui X."/>
            <person name="Yuan T."/>
            <person name="Jiang B."/>
            <person name="Yang W."/>
            <person name="Lam T.T.-Y."/>
            <person name="Chang Q."/>
            <person name="Ding S."/>
            <person name="Wang X."/>
            <person name="Zhu J."/>
            <person name="Ruan X."/>
            <person name="Zhao L."/>
            <person name="Wei J."/>
            <person name="Que T."/>
            <person name="Du C."/>
            <person name="Cheng J."/>
            <person name="Dai P."/>
            <person name="Han X."/>
            <person name="Huang E."/>
            <person name="Gao Y."/>
            <person name="Liu J."/>
            <person name="Shao H."/>
            <person name="Ye R."/>
            <person name="Li L."/>
            <person name="Wei W."/>
            <person name="Wang X."/>
            <person name="Wang C."/>
            <person name="Huo Q."/>
            <person name="Li W."/>
            <person name="Guo W."/>
            <person name="Chen H."/>
            <person name="Chen S."/>
            <person name="Zhou L."/>
            <person name="Zhou L."/>
            <person name="Ni X."/>
            <person name="Tian J."/>
            <person name="Zhou Y."/>
            <person name="Sheng Y."/>
            <person name="Liu T."/>
            <person name="Pan Y."/>
            <person name="Xia L."/>
            <person name="Li J."/>
            <person name="Zhao F."/>
            <person name="Cao W."/>
        </authorList>
    </citation>
    <scope>NUCLEOTIDE SEQUENCE</scope>
    <source>
        <strain evidence="3">Rsan-2018</strain>
        <tissue evidence="3">Larvae</tissue>
    </source>
</reference>
<evidence type="ECO:0000313" key="3">
    <source>
        <dbReference type="EMBL" id="KAH7984655.1"/>
    </source>
</evidence>
<protein>
    <recommendedName>
        <fullName evidence="2">Transposase Tc1-like domain-containing protein</fullName>
    </recommendedName>
</protein>
<dbReference type="GO" id="GO:0006313">
    <property type="term" value="P:DNA transposition"/>
    <property type="evidence" value="ECO:0007669"/>
    <property type="project" value="InterPro"/>
</dbReference>
<feature type="domain" description="Transposase Tc1-like" evidence="2">
    <location>
        <begin position="116"/>
        <end position="183"/>
    </location>
</feature>
<proteinExistence type="predicted"/>
<dbReference type="GO" id="GO:0003677">
    <property type="term" value="F:DNA binding"/>
    <property type="evidence" value="ECO:0007669"/>
    <property type="project" value="InterPro"/>
</dbReference>
<dbReference type="GO" id="GO:0015074">
    <property type="term" value="P:DNA integration"/>
    <property type="evidence" value="ECO:0007669"/>
    <property type="project" value="InterPro"/>
</dbReference>
<dbReference type="Gene3D" id="3.30.420.10">
    <property type="entry name" value="Ribonuclease H-like superfamily/Ribonuclease H"/>
    <property type="match status" value="1"/>
</dbReference>
<evidence type="ECO:0000256" key="1">
    <source>
        <dbReference type="SAM" id="MobiDB-lite"/>
    </source>
</evidence>
<evidence type="ECO:0000313" key="4">
    <source>
        <dbReference type="Proteomes" id="UP000821837"/>
    </source>
</evidence>
<dbReference type="AlphaFoldDB" id="A0A9D4TC26"/>
<dbReference type="Pfam" id="PF01498">
    <property type="entry name" value="HTH_Tnp_Tc3_2"/>
    <property type="match status" value="1"/>
</dbReference>
<organism evidence="3 4">
    <name type="scientific">Rhipicephalus sanguineus</name>
    <name type="common">Brown dog tick</name>
    <name type="synonym">Ixodes sanguineus</name>
    <dbReference type="NCBI Taxonomy" id="34632"/>
    <lineage>
        <taxon>Eukaryota</taxon>
        <taxon>Metazoa</taxon>
        <taxon>Ecdysozoa</taxon>
        <taxon>Arthropoda</taxon>
        <taxon>Chelicerata</taxon>
        <taxon>Arachnida</taxon>
        <taxon>Acari</taxon>
        <taxon>Parasitiformes</taxon>
        <taxon>Ixodida</taxon>
        <taxon>Ixodoidea</taxon>
        <taxon>Ixodidae</taxon>
        <taxon>Rhipicephalinae</taxon>
        <taxon>Rhipicephalus</taxon>
        <taxon>Rhipicephalus</taxon>
    </lineage>
</organism>
<accession>A0A9D4TC26</accession>
<name>A0A9D4TC26_RHISA</name>
<dbReference type="PANTHER" id="PTHR23022:SF134">
    <property type="entry name" value="TRANSPOSABLE ELEMENT TC1 TRANSPOSASE"/>
    <property type="match status" value="1"/>
</dbReference>
<evidence type="ECO:0000259" key="2">
    <source>
        <dbReference type="Pfam" id="PF01498"/>
    </source>
</evidence>
<gene>
    <name evidence="3" type="ORF">HPB52_023484</name>
</gene>
<dbReference type="InterPro" id="IPR036397">
    <property type="entry name" value="RNaseH_sf"/>
</dbReference>
<dbReference type="Proteomes" id="UP000821837">
    <property type="component" value="Chromosome 1"/>
</dbReference>
<dbReference type="InterPro" id="IPR052338">
    <property type="entry name" value="Transposase_5"/>
</dbReference>
<feature type="region of interest" description="Disordered" evidence="1">
    <location>
        <begin position="1"/>
        <end position="23"/>
    </location>
</feature>
<sequence>MAGADRPPATHTGDLNVRGRHFNPDGYTVDPRLVASMKCGLNPRHHTQTSDGPPPLRSIAVQTAVMRRAVGTQTSQQLSGICVVNRIIQAYRTEGRIVDATRHPRRRVTTKDEYLQIVAAVAEQPKTTVREVHAELGLTHVSATTVKRRLYEAGLKSRTAARKPILRAENKAKRLQFAKDHAHWSAADWKRVVFTDESIFPTRVHGRFTAESYCSILEDVVLPFLLGEAFPDGDFILQRDHSSIHTSKLDSSFLQQRRAAVLEWPPLSPDQVPEMA</sequence>